<evidence type="ECO:0000313" key="3">
    <source>
        <dbReference type="EMBL" id="RMX49290.1"/>
    </source>
</evidence>
<dbReference type="PROSITE" id="PS50060">
    <property type="entry name" value="MAM_2"/>
    <property type="match status" value="1"/>
</dbReference>
<protein>
    <recommendedName>
        <fullName evidence="2">MAM domain-containing protein</fullName>
    </recommendedName>
</protein>
<dbReference type="InterPro" id="IPR013320">
    <property type="entry name" value="ConA-like_dom_sf"/>
</dbReference>
<dbReference type="Proteomes" id="UP000275408">
    <property type="component" value="Unassembled WGS sequence"/>
</dbReference>
<feature type="region of interest" description="Disordered" evidence="1">
    <location>
        <begin position="134"/>
        <end position="183"/>
    </location>
</feature>
<dbReference type="PANTHER" id="PTHR23282:SF101">
    <property type="entry name" value="MAM DOMAIN-CONTAINING PROTEIN"/>
    <property type="match status" value="1"/>
</dbReference>
<sequence>MREDCSFEQGTCGWKNDPSSRLKWLRRQGDTPQGKGHYMLLGKGKKNFEAGLLFKTSIMDKCLSFSYKIEGAKGSAIEVYVDGRHFEDLKATKDGKWHKATFTINKVNKKIVVYGVRGKKKDSIAIDDIMLSDNCGPSPPATGQPTPPPPNTPSVPGTSPPGETRNVASNDSVHLETLENDEN</sequence>
<reference evidence="3 4" key="1">
    <citation type="journal article" date="2018" name="Sci. Rep.">
        <title>Comparative analysis of the Pocillopora damicornis genome highlights role of immune system in coral evolution.</title>
        <authorList>
            <person name="Cunning R."/>
            <person name="Bay R.A."/>
            <person name="Gillette P."/>
            <person name="Baker A.C."/>
            <person name="Traylor-Knowles N."/>
        </authorList>
    </citation>
    <scope>NUCLEOTIDE SEQUENCE [LARGE SCALE GENOMIC DNA]</scope>
    <source>
        <strain evidence="3">RSMAS</strain>
        <tissue evidence="3">Whole animal</tissue>
    </source>
</reference>
<organism evidence="3 4">
    <name type="scientific">Pocillopora damicornis</name>
    <name type="common">Cauliflower coral</name>
    <name type="synonym">Millepora damicornis</name>
    <dbReference type="NCBI Taxonomy" id="46731"/>
    <lineage>
        <taxon>Eukaryota</taxon>
        <taxon>Metazoa</taxon>
        <taxon>Cnidaria</taxon>
        <taxon>Anthozoa</taxon>
        <taxon>Hexacorallia</taxon>
        <taxon>Scleractinia</taxon>
        <taxon>Astrocoeniina</taxon>
        <taxon>Pocilloporidae</taxon>
        <taxon>Pocillopora</taxon>
    </lineage>
</organism>
<feature type="compositionally biased region" description="Pro residues" evidence="1">
    <location>
        <begin position="137"/>
        <end position="153"/>
    </location>
</feature>
<proteinExistence type="predicted"/>
<keyword evidence="4" id="KW-1185">Reference proteome</keyword>
<dbReference type="CDD" id="cd06263">
    <property type="entry name" value="MAM"/>
    <property type="match status" value="1"/>
</dbReference>
<gene>
    <name evidence="3" type="ORF">pdam_00011238</name>
</gene>
<dbReference type="STRING" id="46731.A0A3M6U6K5"/>
<dbReference type="InterPro" id="IPR000998">
    <property type="entry name" value="MAM_dom"/>
</dbReference>
<dbReference type="SMART" id="SM00137">
    <property type="entry name" value="MAM"/>
    <property type="match status" value="1"/>
</dbReference>
<dbReference type="Gene3D" id="2.60.120.200">
    <property type="match status" value="1"/>
</dbReference>
<dbReference type="SUPFAM" id="SSF49899">
    <property type="entry name" value="Concanavalin A-like lectins/glucanases"/>
    <property type="match status" value="1"/>
</dbReference>
<evidence type="ECO:0000256" key="1">
    <source>
        <dbReference type="SAM" id="MobiDB-lite"/>
    </source>
</evidence>
<dbReference type="EMBL" id="RCHS01002151">
    <property type="protein sequence ID" value="RMX49290.1"/>
    <property type="molecule type" value="Genomic_DNA"/>
</dbReference>
<dbReference type="AlphaFoldDB" id="A0A3M6U6K5"/>
<evidence type="ECO:0000259" key="2">
    <source>
        <dbReference type="PROSITE" id="PS50060"/>
    </source>
</evidence>
<dbReference type="GO" id="GO:0016020">
    <property type="term" value="C:membrane"/>
    <property type="evidence" value="ECO:0007669"/>
    <property type="project" value="InterPro"/>
</dbReference>
<comment type="caution">
    <text evidence="3">The sequence shown here is derived from an EMBL/GenBank/DDBJ whole genome shotgun (WGS) entry which is preliminary data.</text>
</comment>
<evidence type="ECO:0000313" key="4">
    <source>
        <dbReference type="Proteomes" id="UP000275408"/>
    </source>
</evidence>
<accession>A0A3M6U6K5</accession>
<dbReference type="InterPro" id="IPR051560">
    <property type="entry name" value="MAM_domain-containing"/>
</dbReference>
<feature type="domain" description="MAM" evidence="2">
    <location>
        <begin position="3"/>
        <end position="137"/>
    </location>
</feature>
<dbReference type="Pfam" id="PF00629">
    <property type="entry name" value="MAM"/>
    <property type="match status" value="1"/>
</dbReference>
<name>A0A3M6U6K5_POCDA</name>
<dbReference type="PANTHER" id="PTHR23282">
    <property type="entry name" value="APICAL ENDOSOMAL GLYCOPROTEIN PRECURSOR"/>
    <property type="match status" value="1"/>
</dbReference>